<dbReference type="RefSeq" id="WP_180549154.1">
    <property type="nucleotide sequence ID" value="NZ_JACCKX010000001.1"/>
</dbReference>
<name>A0A853IIN6_9BURK</name>
<evidence type="ECO:0000313" key="2">
    <source>
        <dbReference type="EMBL" id="NZA03380.1"/>
    </source>
</evidence>
<proteinExistence type="predicted"/>
<protein>
    <submittedName>
        <fullName evidence="1">AlpA family phage regulatory protein</fullName>
    </submittedName>
</protein>
<dbReference type="EMBL" id="JACCKX010000001">
    <property type="protein sequence ID" value="NZA00583.1"/>
    <property type="molecule type" value="Genomic_DNA"/>
</dbReference>
<dbReference type="AlphaFoldDB" id="A0A853IIN6"/>
<sequence length="100" mass="10992">METKTTAPEAGPQPTQQPIQPIAAVMPTEGFVAVDQMFSLRPRGDKRGRTGFTPFGRTAFYGFIKDGVIPKPKRLGKRSIYTVDAARDVLRKLDQLAKAS</sequence>
<reference evidence="1 3" key="1">
    <citation type="submission" date="2020-07" db="EMBL/GenBank/DDBJ databases">
        <authorList>
            <person name="Maaloum M."/>
        </authorList>
    </citation>
    <scope>NUCLEOTIDE SEQUENCE [LARGE SCALE GENOMIC DNA]</scope>
    <source>
        <strain evidence="1 3">GCS-AN-3</strain>
    </source>
</reference>
<keyword evidence="3" id="KW-1185">Reference proteome</keyword>
<gene>
    <name evidence="1" type="ORF">H0I39_00105</name>
    <name evidence="2" type="ORF">H0I39_19690</name>
</gene>
<evidence type="ECO:0000313" key="3">
    <source>
        <dbReference type="Proteomes" id="UP000589716"/>
    </source>
</evidence>
<dbReference type="EMBL" id="JACCKX010000001">
    <property type="protein sequence ID" value="NZA03380.1"/>
    <property type="molecule type" value="Genomic_DNA"/>
</dbReference>
<organism evidence="1 3">
    <name type="scientific">Ottowia beijingensis</name>
    <dbReference type="NCBI Taxonomy" id="1207057"/>
    <lineage>
        <taxon>Bacteria</taxon>
        <taxon>Pseudomonadati</taxon>
        <taxon>Pseudomonadota</taxon>
        <taxon>Betaproteobacteria</taxon>
        <taxon>Burkholderiales</taxon>
        <taxon>Comamonadaceae</taxon>
        <taxon>Ottowia</taxon>
    </lineage>
</organism>
<accession>A0A853IIN6</accession>
<dbReference type="Proteomes" id="UP000589716">
    <property type="component" value="Unassembled WGS sequence"/>
</dbReference>
<comment type="caution">
    <text evidence="1">The sequence shown here is derived from an EMBL/GenBank/DDBJ whole genome shotgun (WGS) entry which is preliminary data.</text>
</comment>
<evidence type="ECO:0000313" key="1">
    <source>
        <dbReference type="EMBL" id="NZA00583.1"/>
    </source>
</evidence>